<gene>
    <name evidence="6" type="ORF">UFOPK1762_00644</name>
    <name evidence="7" type="ORF">UFOPK1906_01137</name>
    <name evidence="8" type="ORF">UFOPK3010_00257</name>
    <name evidence="4" type="ORF">UFOPK3331_01720</name>
    <name evidence="9" type="ORF">UFOPK3785_00530</name>
    <name evidence="10" type="ORF">UFOPK3927_01128</name>
    <name evidence="5" type="ORF">UFOPK4201_01613</name>
    <name evidence="11" type="ORF">UFOPK4371_00070</name>
</gene>
<dbReference type="EMBL" id="CAFBOK010000126">
    <property type="protein sequence ID" value="CAB4987903.1"/>
    <property type="molecule type" value="Genomic_DNA"/>
</dbReference>
<dbReference type="GO" id="GO:0005524">
    <property type="term" value="F:ATP binding"/>
    <property type="evidence" value="ECO:0007669"/>
    <property type="project" value="UniProtKB-KW"/>
</dbReference>
<organism evidence="10">
    <name type="scientific">freshwater metagenome</name>
    <dbReference type="NCBI Taxonomy" id="449393"/>
    <lineage>
        <taxon>unclassified sequences</taxon>
        <taxon>metagenomes</taxon>
        <taxon>ecological metagenomes</taxon>
    </lineage>
</organism>
<dbReference type="InterPro" id="IPR013815">
    <property type="entry name" value="ATP_grasp_subdomain_1"/>
</dbReference>
<evidence type="ECO:0000313" key="9">
    <source>
        <dbReference type="EMBL" id="CAB4946219.1"/>
    </source>
</evidence>
<dbReference type="SUPFAM" id="SSF56059">
    <property type="entry name" value="Glutathione synthetase ATP-binding domain-like"/>
    <property type="match status" value="1"/>
</dbReference>
<dbReference type="EMBL" id="CAEUNJ010000083">
    <property type="protein sequence ID" value="CAB4372569.1"/>
    <property type="molecule type" value="Genomic_DNA"/>
</dbReference>
<accession>A0A6J7NBA6</accession>
<dbReference type="EMBL" id="CAEZTY010000016">
    <property type="protein sequence ID" value="CAB4581292.1"/>
    <property type="molecule type" value="Genomic_DNA"/>
</dbReference>
<dbReference type="Gene3D" id="3.30.470.20">
    <property type="entry name" value="ATP-grasp fold, B domain"/>
    <property type="match status" value="1"/>
</dbReference>
<dbReference type="PANTHER" id="PTHR43334:SF1">
    <property type="entry name" value="3-HYDROXYPROPIONATE--COA LIGASE [ADP-FORMING]"/>
    <property type="match status" value="1"/>
</dbReference>
<evidence type="ECO:0000256" key="3">
    <source>
        <dbReference type="ARBA" id="ARBA00022840"/>
    </source>
</evidence>
<evidence type="ECO:0000313" key="7">
    <source>
        <dbReference type="EMBL" id="CAB4625405.1"/>
    </source>
</evidence>
<dbReference type="EMBL" id="CAFBNJ010000018">
    <property type="protein sequence ID" value="CAB4946219.1"/>
    <property type="molecule type" value="Genomic_DNA"/>
</dbReference>
<evidence type="ECO:0000313" key="8">
    <source>
        <dbReference type="EMBL" id="CAB4795165.1"/>
    </source>
</evidence>
<evidence type="ECO:0000256" key="1">
    <source>
        <dbReference type="ARBA" id="ARBA00022598"/>
    </source>
</evidence>
<evidence type="ECO:0000313" key="6">
    <source>
        <dbReference type="EMBL" id="CAB4581292.1"/>
    </source>
</evidence>
<dbReference type="Pfam" id="PF13549">
    <property type="entry name" value="ATP-grasp_5"/>
    <property type="match status" value="1"/>
</dbReference>
<evidence type="ECO:0000313" key="5">
    <source>
        <dbReference type="EMBL" id="CAB4372569.1"/>
    </source>
</evidence>
<dbReference type="EMBL" id="CAFBRD010000002">
    <property type="protein sequence ID" value="CAB5072775.1"/>
    <property type="molecule type" value="Genomic_DNA"/>
</dbReference>
<dbReference type="InterPro" id="IPR051538">
    <property type="entry name" value="Acyl-CoA_Synth/Transferase"/>
</dbReference>
<dbReference type="GO" id="GO:0016874">
    <property type="term" value="F:ligase activity"/>
    <property type="evidence" value="ECO:0007669"/>
    <property type="project" value="UniProtKB-KW"/>
</dbReference>
<evidence type="ECO:0000313" key="11">
    <source>
        <dbReference type="EMBL" id="CAB5072775.1"/>
    </source>
</evidence>
<reference evidence="10" key="1">
    <citation type="submission" date="2020-05" db="EMBL/GenBank/DDBJ databases">
        <authorList>
            <person name="Chiriac C."/>
            <person name="Salcher M."/>
            <person name="Ghai R."/>
            <person name="Kavagutti S V."/>
        </authorList>
    </citation>
    <scope>NUCLEOTIDE SEQUENCE</scope>
</reference>
<dbReference type="EMBL" id="CAESAL010000090">
    <property type="protein sequence ID" value="CAB4346088.1"/>
    <property type="molecule type" value="Genomic_DNA"/>
</dbReference>
<dbReference type="EMBL" id="CAEZVC010000069">
    <property type="protein sequence ID" value="CAB4625405.1"/>
    <property type="molecule type" value="Genomic_DNA"/>
</dbReference>
<dbReference type="PANTHER" id="PTHR43334">
    <property type="entry name" value="ACETATE--COA LIGASE [ADP-FORMING]"/>
    <property type="match status" value="1"/>
</dbReference>
<dbReference type="EMBL" id="CAFAAM010000020">
    <property type="protein sequence ID" value="CAB4795165.1"/>
    <property type="molecule type" value="Genomic_DNA"/>
</dbReference>
<keyword evidence="3" id="KW-0067">ATP-binding</keyword>
<evidence type="ECO:0000256" key="2">
    <source>
        <dbReference type="ARBA" id="ARBA00022741"/>
    </source>
</evidence>
<evidence type="ECO:0000313" key="10">
    <source>
        <dbReference type="EMBL" id="CAB4987903.1"/>
    </source>
</evidence>
<keyword evidence="1" id="KW-0436">Ligase</keyword>
<evidence type="ECO:0000313" key="4">
    <source>
        <dbReference type="EMBL" id="CAB4346088.1"/>
    </source>
</evidence>
<keyword evidence="2" id="KW-0547">Nucleotide-binding</keyword>
<dbReference type="Gene3D" id="3.30.1490.20">
    <property type="entry name" value="ATP-grasp fold, A domain"/>
    <property type="match status" value="1"/>
</dbReference>
<protein>
    <submittedName>
        <fullName evidence="10">Unannotated protein</fullName>
    </submittedName>
</protein>
<proteinExistence type="predicted"/>
<name>A0A6J7NBA6_9ZZZZ</name>
<sequence length="220" mass="23225">MSRTLSESDSKLILRDCGVPFLPEVLVSEVEQVEDALLRMAGPYAVKLCGENISHKSERGLVRLGVNGVDAVKQACRELLSAARPEDEATGVLVAPMATGLREFIAGVSVDPVFGPTIVFGLGGVLAEAIADATVRLAPIRRYDALDMLSSLRSRSLLGPFRGEPAVNREAMADLLCSLSEAATSISGLRSIDLNPVMIVGGAPVALDALIEIEDAEVEL</sequence>
<dbReference type="AlphaFoldDB" id="A0A6J7NBA6"/>